<dbReference type="InterPro" id="IPR038005">
    <property type="entry name" value="RX-like_CC"/>
</dbReference>
<dbReference type="InterPro" id="IPR027417">
    <property type="entry name" value="P-loop_NTPase"/>
</dbReference>
<dbReference type="InterPro" id="IPR032675">
    <property type="entry name" value="LRR_dom_sf"/>
</dbReference>
<dbReference type="CDD" id="cd14798">
    <property type="entry name" value="RX-CC_like"/>
    <property type="match status" value="1"/>
</dbReference>
<dbReference type="STRING" id="218851.A0A2G5D9V8"/>
<dbReference type="Pfam" id="PF23559">
    <property type="entry name" value="WHD_DRP"/>
    <property type="match status" value="1"/>
</dbReference>
<feature type="non-terminal residue" evidence="10">
    <location>
        <position position="1080"/>
    </location>
</feature>
<evidence type="ECO:0000259" key="9">
    <source>
        <dbReference type="Pfam" id="PF25019"/>
    </source>
</evidence>
<dbReference type="OrthoDB" id="1060944at2759"/>
<feature type="domain" description="R13L1/DRL21-like LRR repeat region" evidence="9">
    <location>
        <begin position="652"/>
        <end position="772"/>
    </location>
</feature>
<proteinExistence type="predicted"/>
<name>A0A2G5D9V8_AQUCA</name>
<evidence type="ECO:0000256" key="1">
    <source>
        <dbReference type="ARBA" id="ARBA00022614"/>
    </source>
</evidence>
<keyword evidence="11" id="KW-1185">Reference proteome</keyword>
<keyword evidence="1" id="KW-0433">Leucine-rich repeat</keyword>
<organism evidence="10 11">
    <name type="scientific">Aquilegia coerulea</name>
    <name type="common">Rocky mountain columbine</name>
    <dbReference type="NCBI Taxonomy" id="218851"/>
    <lineage>
        <taxon>Eukaryota</taxon>
        <taxon>Viridiplantae</taxon>
        <taxon>Streptophyta</taxon>
        <taxon>Embryophyta</taxon>
        <taxon>Tracheophyta</taxon>
        <taxon>Spermatophyta</taxon>
        <taxon>Magnoliopsida</taxon>
        <taxon>Ranunculales</taxon>
        <taxon>Ranunculaceae</taxon>
        <taxon>Thalictroideae</taxon>
        <taxon>Aquilegia</taxon>
    </lineage>
</organism>
<gene>
    <name evidence="10" type="ORF">AQUCO_02500163v1</name>
</gene>
<keyword evidence="4" id="KW-0611">Plant defense</keyword>
<dbReference type="Gene3D" id="3.80.10.10">
    <property type="entry name" value="Ribonuclease Inhibitor"/>
    <property type="match status" value="3"/>
</dbReference>
<dbReference type="Gene3D" id="1.10.8.430">
    <property type="entry name" value="Helical domain of apoptotic protease-activating factors"/>
    <property type="match status" value="1"/>
</dbReference>
<feature type="domain" description="Disease resistance N-terminal" evidence="7">
    <location>
        <begin position="6"/>
        <end position="91"/>
    </location>
</feature>
<keyword evidence="5" id="KW-0067">ATP-binding</keyword>
<sequence>MAEALVSVVLEQLGTIVIHEFVEEVKLLVGVEEEVNKLTETLTIIAAVLEDAEEKQVKNKSVKVWLEQLKDISYDADDILDEWFTRSLISRLLQQPDDVNVSSIRKKVQFHLRCLCSCFKPVVVRHELGIKIRDLNERLEGIVKKKQMLNLTEGRSHEEPRTITSSLIDISATYGRVGDIKIIVSKLLSESSYHHNLPVPVISIVGTGGFGKTTLAQMILKEEQVIAGFEKRMWVCVSQTFDIVKVAKQIIEEAGSSVPDAVGWQVVHERLSNSVQGKQFLLVLDDVWTYNDEEWRQLKLSLDCGGTGSRIIVTTRNERIGKLMGSTYIHRLEELSEDACWSLFRRIAFLGREEDFEKYEDIGKDIAKKCKGVPLAVKTLAGLMRFKTSKQEWRNVEDGVLPSLMQSYYALPSKLKPCFLGSCGTDGRKDLETIGGGYFDNLAMRSFFQGFKKDDEGNIISCMMHDLVHDFAQFLAGSETLIVKEQELSSVKIRHLGVGASNMDNASIYKEERYLRTLRPLPGLWDFSFSVPLDVFNKLKCLRALNLHGCKLEKVADEVKKLLHLRFLDLSRNKFVELPEAICGLINLQTLKLFKCYRLRKLPKGLGKLSNLRHLEIKNTYWLSYIPRGIGRLSHLRTLDRFVVCDEDGCKLKDLRLLNHLQGTLSIYGLERVADVNEGKEAELKKKENLLFLTLNFGSEIDVGEVDGLKMQGILEGLQPHRNLETLNINYYQGFILPFWISSFQCLQLPALGRLTSLEYLELRELSSLKHIGSEWYGLDTTHPSNSSGGGGSSVKQLKVAIFPKLKKLEIWDCVELEEWDMPIQTDLLEFFPNLFELGIIRCEVLRALPVPAFGMLKSLQKIYFEGLGGIKCLGLDCMVRDGESASTAGAAIFPALTHLELCDMEEWDEANGMTAATIMPCLKNLTIQNCPKLKVLPKYLFPEALNHLLIRNCSQLTGTQPCLPLNLHSLRLKGKLGVVTSSLLPLGVSPSNNYPNLRTLEISDSQQDSLPQGFDLLTGIETLRFKECLFLDFLPEDLKHLTVLKELHIRKSPILEKRFTDEVISQWNYAARGDFSVHS</sequence>
<dbReference type="PANTHER" id="PTHR36766:SF40">
    <property type="entry name" value="DISEASE RESISTANCE PROTEIN RGA3"/>
    <property type="match status" value="1"/>
</dbReference>
<evidence type="ECO:0000259" key="7">
    <source>
        <dbReference type="Pfam" id="PF18052"/>
    </source>
</evidence>
<dbReference type="InterPro" id="IPR041118">
    <property type="entry name" value="Rx_N"/>
</dbReference>
<accession>A0A2G5D9V8</accession>
<dbReference type="GO" id="GO:0051707">
    <property type="term" value="P:response to other organism"/>
    <property type="evidence" value="ECO:0007669"/>
    <property type="project" value="UniProtKB-ARBA"/>
</dbReference>
<dbReference type="Proteomes" id="UP000230069">
    <property type="component" value="Unassembled WGS sequence"/>
</dbReference>
<evidence type="ECO:0000313" key="10">
    <source>
        <dbReference type="EMBL" id="PIA40273.1"/>
    </source>
</evidence>
<evidence type="ECO:0000256" key="5">
    <source>
        <dbReference type="ARBA" id="ARBA00022840"/>
    </source>
</evidence>
<dbReference type="SUPFAM" id="SSF52058">
    <property type="entry name" value="L domain-like"/>
    <property type="match status" value="1"/>
</dbReference>
<dbReference type="Gene3D" id="1.20.5.4130">
    <property type="match status" value="1"/>
</dbReference>
<protein>
    <recommendedName>
        <fullName evidence="12">AAA+ ATPase domain-containing protein</fullName>
    </recommendedName>
</protein>
<dbReference type="InterPro" id="IPR058922">
    <property type="entry name" value="WHD_DRP"/>
</dbReference>
<dbReference type="AlphaFoldDB" id="A0A2G5D9V8"/>
<dbReference type="PANTHER" id="PTHR36766">
    <property type="entry name" value="PLANT BROAD-SPECTRUM MILDEW RESISTANCE PROTEIN RPW8"/>
    <property type="match status" value="1"/>
</dbReference>
<dbReference type="Gene3D" id="3.40.50.300">
    <property type="entry name" value="P-loop containing nucleotide triphosphate hydrolases"/>
    <property type="match status" value="1"/>
</dbReference>
<evidence type="ECO:0000256" key="2">
    <source>
        <dbReference type="ARBA" id="ARBA00022737"/>
    </source>
</evidence>
<dbReference type="SUPFAM" id="SSF52047">
    <property type="entry name" value="RNI-like"/>
    <property type="match status" value="1"/>
</dbReference>
<dbReference type="InterPro" id="IPR042197">
    <property type="entry name" value="Apaf_helical"/>
</dbReference>
<dbReference type="InParanoid" id="A0A2G5D9V8"/>
<dbReference type="Pfam" id="PF25019">
    <property type="entry name" value="LRR_R13L1-DRL21"/>
    <property type="match status" value="1"/>
</dbReference>
<evidence type="ECO:0000259" key="8">
    <source>
        <dbReference type="Pfam" id="PF23559"/>
    </source>
</evidence>
<dbReference type="PRINTS" id="PR00364">
    <property type="entry name" value="DISEASERSIST"/>
</dbReference>
<dbReference type="InterPro" id="IPR056789">
    <property type="entry name" value="LRR_R13L1-DRL21"/>
</dbReference>
<keyword evidence="3" id="KW-0547">Nucleotide-binding</keyword>
<evidence type="ECO:0008006" key="12">
    <source>
        <dbReference type="Google" id="ProtNLM"/>
    </source>
</evidence>
<feature type="domain" description="Disease resistance protein winged helix" evidence="8">
    <location>
        <begin position="425"/>
        <end position="472"/>
    </location>
</feature>
<dbReference type="Pfam" id="PF18052">
    <property type="entry name" value="Rx_N"/>
    <property type="match status" value="1"/>
</dbReference>
<dbReference type="Pfam" id="PF00931">
    <property type="entry name" value="NB-ARC"/>
    <property type="match status" value="1"/>
</dbReference>
<evidence type="ECO:0000259" key="6">
    <source>
        <dbReference type="Pfam" id="PF00931"/>
    </source>
</evidence>
<dbReference type="GO" id="GO:0043531">
    <property type="term" value="F:ADP binding"/>
    <property type="evidence" value="ECO:0007669"/>
    <property type="project" value="InterPro"/>
</dbReference>
<evidence type="ECO:0000313" key="11">
    <source>
        <dbReference type="Proteomes" id="UP000230069"/>
    </source>
</evidence>
<evidence type="ECO:0000256" key="4">
    <source>
        <dbReference type="ARBA" id="ARBA00022821"/>
    </source>
</evidence>
<keyword evidence="2" id="KW-0677">Repeat</keyword>
<dbReference type="GO" id="GO:0006952">
    <property type="term" value="P:defense response"/>
    <property type="evidence" value="ECO:0007669"/>
    <property type="project" value="UniProtKB-KW"/>
</dbReference>
<dbReference type="InterPro" id="IPR002182">
    <property type="entry name" value="NB-ARC"/>
</dbReference>
<dbReference type="GO" id="GO:0005524">
    <property type="term" value="F:ATP binding"/>
    <property type="evidence" value="ECO:0007669"/>
    <property type="project" value="UniProtKB-KW"/>
</dbReference>
<feature type="domain" description="NB-ARC" evidence="6">
    <location>
        <begin position="194"/>
        <end position="350"/>
    </location>
</feature>
<reference evidence="10 11" key="1">
    <citation type="submission" date="2017-09" db="EMBL/GenBank/DDBJ databases">
        <title>WGS assembly of Aquilegia coerulea Goldsmith.</title>
        <authorList>
            <person name="Hodges S."/>
            <person name="Kramer E."/>
            <person name="Nordborg M."/>
            <person name="Tomkins J."/>
            <person name="Borevitz J."/>
            <person name="Derieg N."/>
            <person name="Yan J."/>
            <person name="Mihaltcheva S."/>
            <person name="Hayes R.D."/>
            <person name="Rokhsar D."/>
        </authorList>
    </citation>
    <scope>NUCLEOTIDE SEQUENCE [LARGE SCALE GENOMIC DNA]</scope>
    <source>
        <strain evidence="11">cv. Goldsmith</strain>
    </source>
</reference>
<evidence type="ECO:0000256" key="3">
    <source>
        <dbReference type="ARBA" id="ARBA00022741"/>
    </source>
</evidence>
<dbReference type="SUPFAM" id="SSF52540">
    <property type="entry name" value="P-loop containing nucleoside triphosphate hydrolases"/>
    <property type="match status" value="1"/>
</dbReference>
<dbReference type="EMBL" id="KZ305042">
    <property type="protein sequence ID" value="PIA40273.1"/>
    <property type="molecule type" value="Genomic_DNA"/>
</dbReference>